<dbReference type="AlphaFoldDB" id="A0A8J1U6Z7"/>
<name>A0A8J1U6Z7_OWEFU</name>
<comment type="caution">
    <text evidence="1">The sequence shown here is derived from an EMBL/GenBank/DDBJ whole genome shotgun (WGS) entry which is preliminary data.</text>
</comment>
<evidence type="ECO:0000313" key="2">
    <source>
        <dbReference type="Proteomes" id="UP000749559"/>
    </source>
</evidence>
<reference evidence="1" key="1">
    <citation type="submission" date="2022-03" db="EMBL/GenBank/DDBJ databases">
        <authorList>
            <person name="Martin C."/>
        </authorList>
    </citation>
    <scope>NUCLEOTIDE SEQUENCE</scope>
</reference>
<protein>
    <submittedName>
        <fullName evidence="1">Uncharacterized protein</fullName>
    </submittedName>
</protein>
<proteinExistence type="predicted"/>
<dbReference type="EMBL" id="CAIIXF020000009">
    <property type="protein sequence ID" value="CAH1795385.1"/>
    <property type="molecule type" value="Genomic_DNA"/>
</dbReference>
<gene>
    <name evidence="1" type="ORF">OFUS_LOCUS19925</name>
</gene>
<accession>A0A8J1U6Z7</accession>
<dbReference type="Proteomes" id="UP000749559">
    <property type="component" value="Unassembled WGS sequence"/>
</dbReference>
<sequence length="179" mass="20084">IGVVCLLKRRKKSTDETDDGYQTVHHEIGHPETNTHTIEPEADHITDVYEIPFDGKESNVPQATQSGVYEQINPIEEERSRQEALINADVKDKATPPGADPNEYFLLDEVVPAIQRINIHPGDNASPKKVDPDSAYEHIPIGEVEPTRHESHVYQNIKTEAVEPDYVNFGKGKMHGNKD</sequence>
<feature type="non-terminal residue" evidence="1">
    <location>
        <position position="179"/>
    </location>
</feature>
<evidence type="ECO:0000313" key="1">
    <source>
        <dbReference type="EMBL" id="CAH1795385.1"/>
    </source>
</evidence>
<keyword evidence="2" id="KW-1185">Reference proteome</keyword>
<organism evidence="1 2">
    <name type="scientific">Owenia fusiformis</name>
    <name type="common">Polychaete worm</name>
    <dbReference type="NCBI Taxonomy" id="6347"/>
    <lineage>
        <taxon>Eukaryota</taxon>
        <taxon>Metazoa</taxon>
        <taxon>Spiralia</taxon>
        <taxon>Lophotrochozoa</taxon>
        <taxon>Annelida</taxon>
        <taxon>Polychaeta</taxon>
        <taxon>Sedentaria</taxon>
        <taxon>Canalipalpata</taxon>
        <taxon>Sabellida</taxon>
        <taxon>Oweniida</taxon>
        <taxon>Oweniidae</taxon>
        <taxon>Owenia</taxon>
    </lineage>
</organism>